<keyword evidence="1" id="KW-0812">Transmembrane</keyword>
<gene>
    <name evidence="2" type="ORF">EFE23_00720</name>
</gene>
<feature type="transmembrane region" description="Helical" evidence="1">
    <location>
        <begin position="20"/>
        <end position="43"/>
    </location>
</feature>
<evidence type="ECO:0000256" key="1">
    <source>
        <dbReference type="SAM" id="Phobius"/>
    </source>
</evidence>
<dbReference type="EMBL" id="RJLN01000001">
    <property type="protein sequence ID" value="RNM01931.1"/>
    <property type="molecule type" value="Genomic_DNA"/>
</dbReference>
<accession>A0ABX9WQ57</accession>
<organism evidence="2 3">
    <name type="scientific">Micromonospora solifontis</name>
    <dbReference type="NCBI Taxonomy" id="2487138"/>
    <lineage>
        <taxon>Bacteria</taxon>
        <taxon>Bacillati</taxon>
        <taxon>Actinomycetota</taxon>
        <taxon>Actinomycetes</taxon>
        <taxon>Micromonosporales</taxon>
        <taxon>Micromonosporaceae</taxon>
        <taxon>Micromonospora</taxon>
    </lineage>
</organism>
<name>A0ABX9WQ57_9ACTN</name>
<dbReference type="Proteomes" id="UP000280698">
    <property type="component" value="Unassembled WGS sequence"/>
</dbReference>
<keyword evidence="3" id="KW-1185">Reference proteome</keyword>
<reference evidence="2 3" key="1">
    <citation type="submission" date="2018-11" db="EMBL/GenBank/DDBJ databases">
        <title>Micromonospora sp. PPF5-17, a new actinomycetes isolated from a hot spring soil.</title>
        <authorList>
            <person name="Thawai C."/>
        </authorList>
    </citation>
    <scope>NUCLEOTIDE SEQUENCE [LARGE SCALE GENOMIC DNA]</scope>
    <source>
        <strain evidence="2 3">PPF5-17</strain>
    </source>
</reference>
<evidence type="ECO:0000313" key="2">
    <source>
        <dbReference type="EMBL" id="RNM01931.1"/>
    </source>
</evidence>
<protein>
    <recommendedName>
        <fullName evidence="4">Secreted protein</fullName>
    </recommendedName>
</protein>
<dbReference type="RefSeq" id="WP_123238881.1">
    <property type="nucleotide sequence ID" value="NZ_JAAHBY010000001.1"/>
</dbReference>
<evidence type="ECO:0000313" key="3">
    <source>
        <dbReference type="Proteomes" id="UP000280698"/>
    </source>
</evidence>
<keyword evidence="1" id="KW-0472">Membrane</keyword>
<sequence>MTAPFTNPPPVPPAVPGRPVFQRAAALGLLVPVAIAGVVAWGISTDPSYAEVGDCVRADGPSTSPDVSVVDCGDPTAGYVVVGKVEDSADDARCAQFPGTVASYTEQRDSRELLLCLGENG</sequence>
<evidence type="ECO:0008006" key="4">
    <source>
        <dbReference type="Google" id="ProtNLM"/>
    </source>
</evidence>
<proteinExistence type="predicted"/>
<comment type="caution">
    <text evidence="2">The sequence shown here is derived from an EMBL/GenBank/DDBJ whole genome shotgun (WGS) entry which is preliminary data.</text>
</comment>
<keyword evidence="1" id="KW-1133">Transmembrane helix</keyword>